<feature type="non-terminal residue" evidence="2">
    <location>
        <position position="1"/>
    </location>
</feature>
<feature type="compositionally biased region" description="Basic and acidic residues" evidence="1">
    <location>
        <begin position="1"/>
        <end position="10"/>
    </location>
</feature>
<feature type="region of interest" description="Disordered" evidence="1">
    <location>
        <begin position="1"/>
        <end position="192"/>
    </location>
</feature>
<feature type="compositionally biased region" description="Gly residues" evidence="1">
    <location>
        <begin position="55"/>
        <end position="72"/>
    </location>
</feature>
<feature type="compositionally biased region" description="Gly residues" evidence="1">
    <location>
        <begin position="92"/>
        <end position="101"/>
    </location>
</feature>
<sequence length="192" mass="18677">GCAFPAEHHATPRTGGGGRDPSRVVSRAASGRAGRQAGGGSAEARACLRLHRRGGQGTRRGGLRGAGAGGEPVGDVVPALRRRDAGARPHAGGAGRGGCAGAGAVLGPRGTREGGAVLPRPRHPPPRPLARPARRGAAGVGRARVAHHRHHRPQGPGAGEAGRPGRVGQAGDAGGGPAARGRAGAAGSEAGL</sequence>
<feature type="non-terminal residue" evidence="2">
    <location>
        <position position="192"/>
    </location>
</feature>
<accession>A0A6J4HA90</accession>
<evidence type="ECO:0000313" key="2">
    <source>
        <dbReference type="EMBL" id="CAA9216596.1"/>
    </source>
</evidence>
<feature type="compositionally biased region" description="Basic residues" evidence="1">
    <location>
        <begin position="144"/>
        <end position="153"/>
    </location>
</feature>
<protein>
    <submittedName>
        <fullName evidence="2">Uncharacterized protein</fullName>
    </submittedName>
</protein>
<dbReference type="EMBL" id="CADCTG010000045">
    <property type="protein sequence ID" value="CAA9216596.1"/>
    <property type="molecule type" value="Genomic_DNA"/>
</dbReference>
<reference evidence="2" key="1">
    <citation type="submission" date="2020-02" db="EMBL/GenBank/DDBJ databases">
        <authorList>
            <person name="Meier V. D."/>
        </authorList>
    </citation>
    <scope>NUCLEOTIDE SEQUENCE</scope>
    <source>
        <strain evidence="2">AVDCRST_MAG08</strain>
    </source>
</reference>
<feature type="compositionally biased region" description="Low complexity" evidence="1">
    <location>
        <begin position="179"/>
        <end position="192"/>
    </location>
</feature>
<proteinExistence type="predicted"/>
<feature type="compositionally biased region" description="Low complexity" evidence="1">
    <location>
        <begin position="23"/>
        <end position="35"/>
    </location>
</feature>
<evidence type="ECO:0000256" key="1">
    <source>
        <dbReference type="SAM" id="MobiDB-lite"/>
    </source>
</evidence>
<organism evidence="2">
    <name type="scientific">uncultured Acetobacteraceae bacterium</name>
    <dbReference type="NCBI Taxonomy" id="169975"/>
    <lineage>
        <taxon>Bacteria</taxon>
        <taxon>Pseudomonadati</taxon>
        <taxon>Pseudomonadota</taxon>
        <taxon>Alphaproteobacteria</taxon>
        <taxon>Acetobacterales</taxon>
        <taxon>Acetobacteraceae</taxon>
        <taxon>environmental samples</taxon>
    </lineage>
</organism>
<dbReference type="AlphaFoldDB" id="A0A6J4HA90"/>
<gene>
    <name evidence="2" type="ORF">AVDCRST_MAG08-419</name>
</gene>
<name>A0A6J4HA90_9PROT</name>